<reference evidence="2 3" key="1">
    <citation type="submission" date="2021-06" db="EMBL/GenBank/DDBJ databases">
        <title>Caerostris extrusa draft genome.</title>
        <authorList>
            <person name="Kono N."/>
            <person name="Arakawa K."/>
        </authorList>
    </citation>
    <scope>NUCLEOTIDE SEQUENCE [LARGE SCALE GENOMIC DNA]</scope>
</reference>
<evidence type="ECO:0000313" key="3">
    <source>
        <dbReference type="Proteomes" id="UP001054945"/>
    </source>
</evidence>
<accession>A0AAV4U8X5</accession>
<protein>
    <submittedName>
        <fullName evidence="2">Uncharacterized protein</fullName>
    </submittedName>
</protein>
<evidence type="ECO:0000313" key="2">
    <source>
        <dbReference type="EMBL" id="GIY54248.1"/>
    </source>
</evidence>
<dbReference type="AlphaFoldDB" id="A0AAV4U8X5"/>
<feature type="region of interest" description="Disordered" evidence="1">
    <location>
        <begin position="35"/>
        <end position="61"/>
    </location>
</feature>
<evidence type="ECO:0000256" key="1">
    <source>
        <dbReference type="SAM" id="MobiDB-lite"/>
    </source>
</evidence>
<feature type="compositionally biased region" description="Basic residues" evidence="1">
    <location>
        <begin position="35"/>
        <end position="51"/>
    </location>
</feature>
<dbReference type="Proteomes" id="UP001054945">
    <property type="component" value="Unassembled WGS sequence"/>
</dbReference>
<gene>
    <name evidence="2" type="ORF">CEXT_437601</name>
</gene>
<proteinExistence type="predicted"/>
<sequence length="90" mass="10225">MSPKMSCSRSLSLPKRITAEMSPLFRKWEFDIKHPRRDGRKSGTKLKRRVHPAVPSPQHDCEAQLPSNYHDLETAPNYAVSSRVAEAVLP</sequence>
<keyword evidence="3" id="KW-1185">Reference proteome</keyword>
<organism evidence="2 3">
    <name type="scientific">Caerostris extrusa</name>
    <name type="common">Bark spider</name>
    <name type="synonym">Caerostris bankana</name>
    <dbReference type="NCBI Taxonomy" id="172846"/>
    <lineage>
        <taxon>Eukaryota</taxon>
        <taxon>Metazoa</taxon>
        <taxon>Ecdysozoa</taxon>
        <taxon>Arthropoda</taxon>
        <taxon>Chelicerata</taxon>
        <taxon>Arachnida</taxon>
        <taxon>Araneae</taxon>
        <taxon>Araneomorphae</taxon>
        <taxon>Entelegynae</taxon>
        <taxon>Araneoidea</taxon>
        <taxon>Araneidae</taxon>
        <taxon>Caerostris</taxon>
    </lineage>
</organism>
<dbReference type="EMBL" id="BPLR01012488">
    <property type="protein sequence ID" value="GIY54248.1"/>
    <property type="molecule type" value="Genomic_DNA"/>
</dbReference>
<comment type="caution">
    <text evidence="2">The sequence shown here is derived from an EMBL/GenBank/DDBJ whole genome shotgun (WGS) entry which is preliminary data.</text>
</comment>
<name>A0AAV4U8X5_CAEEX</name>